<dbReference type="GO" id="GO:0000160">
    <property type="term" value="P:phosphorelay signal transduction system"/>
    <property type="evidence" value="ECO:0007669"/>
    <property type="project" value="InterPro"/>
</dbReference>
<dbReference type="InterPro" id="IPR016032">
    <property type="entry name" value="Sig_transdc_resp-reg_C-effctor"/>
</dbReference>
<dbReference type="SMART" id="SM00448">
    <property type="entry name" value="REC"/>
    <property type="match status" value="1"/>
</dbReference>
<dbReference type="InterPro" id="IPR011006">
    <property type="entry name" value="CheY-like_superfamily"/>
</dbReference>
<dbReference type="Pfam" id="PF00196">
    <property type="entry name" value="GerE"/>
    <property type="match status" value="1"/>
</dbReference>
<dbReference type="GO" id="GO:0003677">
    <property type="term" value="F:DNA binding"/>
    <property type="evidence" value="ECO:0007669"/>
    <property type="project" value="UniProtKB-KW"/>
</dbReference>
<comment type="caution">
    <text evidence="5">The sequence shown here is derived from an EMBL/GenBank/DDBJ whole genome shotgun (WGS) entry which is preliminary data.</text>
</comment>
<dbReference type="PRINTS" id="PR00038">
    <property type="entry name" value="HTHLUXR"/>
</dbReference>
<dbReference type="SUPFAM" id="SSF52172">
    <property type="entry name" value="CheY-like"/>
    <property type="match status" value="1"/>
</dbReference>
<sequence>MILTEEYPHAQIDEVADAVDLLKKVSKETYDVIISDISMPGRSGVEIIKEVKEFAPKTPLLVLSVHAAEEYAVRAIKAGASGYLTKDSAPDELIKAVEYILRGKRYITPEISELLADAYGDNLDKPPHENLSNREFEVMKFIAAGKSISEMAESLSLSVNTISTYRARILEKMHMHTNTELIKYAIEHKLI</sequence>
<dbReference type="SMART" id="SM00421">
    <property type="entry name" value="HTH_LUXR"/>
    <property type="match status" value="1"/>
</dbReference>
<feature type="domain" description="Response regulatory" evidence="4">
    <location>
        <begin position="1"/>
        <end position="101"/>
    </location>
</feature>
<dbReference type="GO" id="GO:0006355">
    <property type="term" value="P:regulation of DNA-templated transcription"/>
    <property type="evidence" value="ECO:0007669"/>
    <property type="project" value="InterPro"/>
</dbReference>
<dbReference type="InterPro" id="IPR058245">
    <property type="entry name" value="NreC/VraR/RcsB-like_REC"/>
</dbReference>
<proteinExistence type="predicted"/>
<dbReference type="InterPro" id="IPR000792">
    <property type="entry name" value="Tscrpt_reg_LuxR_C"/>
</dbReference>
<evidence type="ECO:0000259" key="4">
    <source>
        <dbReference type="PROSITE" id="PS50110"/>
    </source>
</evidence>
<dbReference type="PROSITE" id="PS50110">
    <property type="entry name" value="RESPONSE_REGULATORY"/>
    <property type="match status" value="1"/>
</dbReference>
<evidence type="ECO:0000256" key="1">
    <source>
        <dbReference type="ARBA" id="ARBA00022553"/>
    </source>
</evidence>
<dbReference type="CDD" id="cd17535">
    <property type="entry name" value="REC_NarL-like"/>
    <property type="match status" value="1"/>
</dbReference>
<dbReference type="SUPFAM" id="SSF46894">
    <property type="entry name" value="C-terminal effector domain of the bipartite response regulators"/>
    <property type="match status" value="1"/>
</dbReference>
<dbReference type="CDD" id="cd06170">
    <property type="entry name" value="LuxR_C_like"/>
    <property type="match status" value="1"/>
</dbReference>
<dbReference type="Gene3D" id="3.40.50.2300">
    <property type="match status" value="1"/>
</dbReference>
<keyword evidence="2" id="KW-0238">DNA-binding</keyword>
<dbReference type="Pfam" id="PF00072">
    <property type="entry name" value="Response_reg"/>
    <property type="match status" value="1"/>
</dbReference>
<feature type="domain" description="HTH luxR-type" evidence="3">
    <location>
        <begin position="124"/>
        <end position="189"/>
    </location>
</feature>
<dbReference type="PROSITE" id="PS50043">
    <property type="entry name" value="HTH_LUXR_2"/>
    <property type="match status" value="1"/>
</dbReference>
<dbReference type="InterPro" id="IPR039420">
    <property type="entry name" value="WalR-like"/>
</dbReference>
<accession>A0A1J5TJC9</accession>
<gene>
    <name evidence="5" type="primary">nreC_9</name>
    <name evidence="5" type="ORF">GALL_63850</name>
</gene>
<organism evidence="5">
    <name type="scientific">mine drainage metagenome</name>
    <dbReference type="NCBI Taxonomy" id="410659"/>
    <lineage>
        <taxon>unclassified sequences</taxon>
        <taxon>metagenomes</taxon>
        <taxon>ecological metagenomes</taxon>
    </lineage>
</organism>
<evidence type="ECO:0000313" key="5">
    <source>
        <dbReference type="EMBL" id="OIR12134.1"/>
    </source>
</evidence>
<keyword evidence="1" id="KW-0597">Phosphoprotein</keyword>
<protein>
    <submittedName>
        <fullName evidence="5">Oxygen regulatory protein NreC</fullName>
    </submittedName>
</protein>
<evidence type="ECO:0000259" key="3">
    <source>
        <dbReference type="PROSITE" id="PS50043"/>
    </source>
</evidence>
<evidence type="ECO:0000256" key="2">
    <source>
        <dbReference type="ARBA" id="ARBA00023125"/>
    </source>
</evidence>
<dbReference type="AlphaFoldDB" id="A0A1J5TJC9"/>
<reference evidence="5" key="1">
    <citation type="submission" date="2016-10" db="EMBL/GenBank/DDBJ databases">
        <title>Sequence of Gallionella enrichment culture.</title>
        <authorList>
            <person name="Poehlein A."/>
            <person name="Muehling M."/>
            <person name="Daniel R."/>
        </authorList>
    </citation>
    <scope>NUCLEOTIDE SEQUENCE</scope>
</reference>
<name>A0A1J5TJC9_9ZZZZ</name>
<dbReference type="EMBL" id="MLJW01000018">
    <property type="protein sequence ID" value="OIR12134.1"/>
    <property type="molecule type" value="Genomic_DNA"/>
</dbReference>
<dbReference type="PANTHER" id="PTHR43214:SF43">
    <property type="entry name" value="TWO-COMPONENT RESPONSE REGULATOR"/>
    <property type="match status" value="1"/>
</dbReference>
<dbReference type="InterPro" id="IPR001789">
    <property type="entry name" value="Sig_transdc_resp-reg_receiver"/>
</dbReference>
<dbReference type="PANTHER" id="PTHR43214">
    <property type="entry name" value="TWO-COMPONENT RESPONSE REGULATOR"/>
    <property type="match status" value="1"/>
</dbReference>